<gene>
    <name evidence="3" type="ORF">Gorai_024892</name>
</gene>
<accession>A0A7J8P0I1</accession>
<feature type="domain" description="DUF4094" evidence="2">
    <location>
        <begin position="20"/>
        <end position="97"/>
    </location>
</feature>
<evidence type="ECO:0000313" key="4">
    <source>
        <dbReference type="Proteomes" id="UP000593578"/>
    </source>
</evidence>
<sequence>MRSRGSSNRLSNSGGSPFRSRISALLLAMFATMATVYVAGRMWQEAESRVYLIKELDRRTGQGHSSVSVSETLKIVTCKEQLKKLSAIQMDLAAAKQEGYVSKEHSGNDGTRSKKRLLGVIGIITTFGRKKNRDAIRKAWMQS</sequence>
<protein>
    <recommendedName>
        <fullName evidence="2">DUF4094 domain-containing protein</fullName>
    </recommendedName>
</protein>
<keyword evidence="1" id="KW-0812">Transmembrane</keyword>
<dbReference type="EMBL" id="JABEZZ010000003">
    <property type="protein sequence ID" value="MBA0582759.1"/>
    <property type="molecule type" value="Genomic_DNA"/>
</dbReference>
<reference evidence="3 4" key="1">
    <citation type="journal article" date="2019" name="Genome Biol. Evol.">
        <title>Insights into the evolution of the New World diploid cottons (Gossypium, subgenus Houzingenia) based on genome sequencing.</title>
        <authorList>
            <person name="Grover C.E."/>
            <person name="Arick M.A. 2nd"/>
            <person name="Thrash A."/>
            <person name="Conover J.L."/>
            <person name="Sanders W.S."/>
            <person name="Peterson D.G."/>
            <person name="Frelichowski J.E."/>
            <person name="Scheffler J.A."/>
            <person name="Scheffler B.E."/>
            <person name="Wendel J.F."/>
        </authorList>
    </citation>
    <scope>NUCLEOTIDE SEQUENCE [LARGE SCALE GENOMIC DNA]</scope>
    <source>
        <strain evidence="3">8</strain>
        <tissue evidence="3">Leaf</tissue>
    </source>
</reference>
<keyword evidence="1" id="KW-1133">Transmembrane helix</keyword>
<evidence type="ECO:0000313" key="3">
    <source>
        <dbReference type="EMBL" id="MBA0582759.1"/>
    </source>
</evidence>
<dbReference type="AlphaFoldDB" id="A0A7J8P0I1"/>
<proteinExistence type="predicted"/>
<feature type="transmembrane region" description="Helical" evidence="1">
    <location>
        <begin position="20"/>
        <end position="39"/>
    </location>
</feature>
<dbReference type="InterPro" id="IPR025298">
    <property type="entry name" value="DUF4094"/>
</dbReference>
<dbReference type="UniPathway" id="UPA00378"/>
<feature type="non-terminal residue" evidence="3">
    <location>
        <position position="1"/>
    </location>
</feature>
<organism evidence="3 4">
    <name type="scientific">Gossypium raimondii</name>
    <name type="common">Peruvian cotton</name>
    <name type="synonym">Gossypium klotzschianum subsp. raimondii</name>
    <dbReference type="NCBI Taxonomy" id="29730"/>
    <lineage>
        <taxon>Eukaryota</taxon>
        <taxon>Viridiplantae</taxon>
        <taxon>Streptophyta</taxon>
        <taxon>Embryophyta</taxon>
        <taxon>Tracheophyta</taxon>
        <taxon>Spermatophyta</taxon>
        <taxon>Magnoliopsida</taxon>
        <taxon>eudicotyledons</taxon>
        <taxon>Gunneridae</taxon>
        <taxon>Pentapetalae</taxon>
        <taxon>rosids</taxon>
        <taxon>malvids</taxon>
        <taxon>Malvales</taxon>
        <taxon>Malvaceae</taxon>
        <taxon>Malvoideae</taxon>
        <taxon>Gossypium</taxon>
    </lineage>
</organism>
<keyword evidence="1" id="KW-0472">Membrane</keyword>
<comment type="caution">
    <text evidence="3">The sequence shown here is derived from an EMBL/GenBank/DDBJ whole genome shotgun (WGS) entry which is preliminary data.</text>
</comment>
<evidence type="ECO:0000256" key="1">
    <source>
        <dbReference type="SAM" id="Phobius"/>
    </source>
</evidence>
<dbReference type="Proteomes" id="UP000593578">
    <property type="component" value="Unassembled WGS sequence"/>
</dbReference>
<dbReference type="Pfam" id="PF13334">
    <property type="entry name" value="DUF4094"/>
    <property type="match status" value="1"/>
</dbReference>
<name>A0A7J8P0I1_GOSRA</name>
<evidence type="ECO:0000259" key="2">
    <source>
        <dbReference type="Pfam" id="PF13334"/>
    </source>
</evidence>